<evidence type="ECO:0000313" key="2">
    <source>
        <dbReference type="EMBL" id="DAB37221.1"/>
    </source>
</evidence>
<protein>
    <submittedName>
        <fullName evidence="2">Uncharacterized protein</fullName>
    </submittedName>
</protein>
<dbReference type="AlphaFoldDB" id="A0A2D3W794"/>
<feature type="non-terminal residue" evidence="2">
    <location>
        <position position="1"/>
    </location>
</feature>
<accession>A0A2D3W794</accession>
<keyword evidence="1" id="KW-0472">Membrane</keyword>
<evidence type="ECO:0000313" key="3">
    <source>
        <dbReference type="Proteomes" id="UP000231638"/>
    </source>
</evidence>
<evidence type="ECO:0000256" key="1">
    <source>
        <dbReference type="SAM" id="Phobius"/>
    </source>
</evidence>
<sequence length="67" mass="7559">FAVVNVRDYGNISKLLQKILLVILAFTSLNKTYVAGVVRRSNMSHYIILSLNLHVKLCYQCGMKIAC</sequence>
<comment type="caution">
    <text evidence="2">The sequence shown here is derived from an EMBL/GenBank/DDBJ whole genome shotgun (WGS) entry which is preliminary data.</text>
</comment>
<keyword evidence="1" id="KW-0812">Transmembrane</keyword>
<gene>
    <name evidence="2" type="ORF">CFH80_00705</name>
</gene>
<dbReference type="EMBL" id="DLUG01000023">
    <property type="protein sequence ID" value="DAB37221.1"/>
    <property type="molecule type" value="Genomic_DNA"/>
</dbReference>
<organism evidence="2 3">
    <name type="scientific">Sulfurospirillum cavolei</name>
    <dbReference type="NCBI Taxonomy" id="366522"/>
    <lineage>
        <taxon>Bacteria</taxon>
        <taxon>Pseudomonadati</taxon>
        <taxon>Campylobacterota</taxon>
        <taxon>Epsilonproteobacteria</taxon>
        <taxon>Campylobacterales</taxon>
        <taxon>Sulfurospirillaceae</taxon>
        <taxon>Sulfurospirillum</taxon>
    </lineage>
</organism>
<dbReference type="Proteomes" id="UP000231638">
    <property type="component" value="Unassembled WGS sequence"/>
</dbReference>
<proteinExistence type="predicted"/>
<name>A0A2D3W794_9BACT</name>
<reference evidence="2 3" key="1">
    <citation type="journal article" date="2017" name="Front. Microbiol.">
        <title>Comparative Genomic Analysis of the Class Epsilonproteobacteria and Proposed Reclassification to Epsilonbacteraeota (phyl. nov.).</title>
        <authorList>
            <person name="Waite D.W."/>
            <person name="Vanwonterghem I."/>
            <person name="Rinke C."/>
            <person name="Parks D.H."/>
            <person name="Zhang Y."/>
            <person name="Takai K."/>
            <person name="Sievert S.M."/>
            <person name="Simon J."/>
            <person name="Campbell B.J."/>
            <person name="Hanson T.E."/>
            <person name="Woyke T."/>
            <person name="Klotz M.G."/>
            <person name="Hugenholtz P."/>
        </authorList>
    </citation>
    <scope>NUCLEOTIDE SEQUENCE [LARGE SCALE GENOMIC DNA]</scope>
    <source>
        <strain evidence="2">UBA11420</strain>
    </source>
</reference>
<keyword evidence="1" id="KW-1133">Transmembrane helix</keyword>
<feature type="transmembrane region" description="Helical" evidence="1">
    <location>
        <begin position="19"/>
        <end position="38"/>
    </location>
</feature>